<dbReference type="EMBL" id="JAADZU010000085">
    <property type="protein sequence ID" value="NDK91825.1"/>
    <property type="molecule type" value="Genomic_DNA"/>
</dbReference>
<accession>A0A7K3LU58</accession>
<comment type="caution">
    <text evidence="2">The sequence shown here is derived from an EMBL/GenBank/DDBJ whole genome shotgun (WGS) entry which is preliminary data.</text>
</comment>
<proteinExistence type="predicted"/>
<feature type="compositionally biased region" description="Polar residues" evidence="1">
    <location>
        <begin position="23"/>
        <end position="35"/>
    </location>
</feature>
<name>A0A7K3LU58_9ACTN</name>
<dbReference type="Proteomes" id="UP000466307">
    <property type="component" value="Unassembled WGS sequence"/>
</dbReference>
<evidence type="ECO:0000256" key="1">
    <source>
        <dbReference type="SAM" id="MobiDB-lite"/>
    </source>
</evidence>
<gene>
    <name evidence="2" type="ORF">GYA93_19945</name>
</gene>
<feature type="non-terminal residue" evidence="2">
    <location>
        <position position="1"/>
    </location>
</feature>
<evidence type="ECO:0000313" key="3">
    <source>
        <dbReference type="Proteomes" id="UP000466307"/>
    </source>
</evidence>
<sequence length="80" mass="8335">TTPLRKAAPTPAPSTPQQPATGLEQTPDATSTQEALDQLGEAGVSPEVQGLLKAAQSSGYQLTPDQLRLFNDNKGLIPLP</sequence>
<evidence type="ECO:0000313" key="2">
    <source>
        <dbReference type="EMBL" id="NDK91825.1"/>
    </source>
</evidence>
<dbReference type="AlphaFoldDB" id="A0A7K3LU58"/>
<protein>
    <submittedName>
        <fullName evidence="2">Transglycosylase</fullName>
    </submittedName>
</protein>
<feature type="region of interest" description="Disordered" evidence="1">
    <location>
        <begin position="1"/>
        <end position="35"/>
    </location>
</feature>
<reference evidence="2 3" key="1">
    <citation type="submission" date="2020-01" db="EMBL/GenBank/DDBJ databases">
        <title>Investigation of new actinobacteria for the biodesulphurisation of diesel fuel.</title>
        <authorList>
            <person name="Athi Narayanan S.M."/>
        </authorList>
    </citation>
    <scope>NUCLEOTIDE SEQUENCE [LARGE SCALE GENOMIC DNA]</scope>
    <source>
        <strain evidence="2 3">213E</strain>
    </source>
</reference>
<organism evidence="2 3">
    <name type="scientific">Gordonia desulfuricans</name>
    <dbReference type="NCBI Taxonomy" id="89051"/>
    <lineage>
        <taxon>Bacteria</taxon>
        <taxon>Bacillati</taxon>
        <taxon>Actinomycetota</taxon>
        <taxon>Actinomycetes</taxon>
        <taxon>Mycobacteriales</taxon>
        <taxon>Gordoniaceae</taxon>
        <taxon>Gordonia</taxon>
    </lineage>
</organism>
<keyword evidence="3" id="KW-1185">Reference proteome</keyword>